<dbReference type="AlphaFoldDB" id="A0A0N1PDK3"/>
<name>A0A0N1PDK3_LEPSE</name>
<keyword evidence="2" id="KW-1185">Reference proteome</keyword>
<evidence type="ECO:0000313" key="2">
    <source>
        <dbReference type="Proteomes" id="UP000038009"/>
    </source>
</evidence>
<organism evidence="1 2">
    <name type="scientific">Leptomonas seymouri</name>
    <dbReference type="NCBI Taxonomy" id="5684"/>
    <lineage>
        <taxon>Eukaryota</taxon>
        <taxon>Discoba</taxon>
        <taxon>Euglenozoa</taxon>
        <taxon>Kinetoplastea</taxon>
        <taxon>Metakinetoplastina</taxon>
        <taxon>Trypanosomatida</taxon>
        <taxon>Trypanosomatidae</taxon>
        <taxon>Leishmaniinae</taxon>
        <taxon>Leptomonas</taxon>
    </lineage>
</organism>
<dbReference type="Proteomes" id="UP000038009">
    <property type="component" value="Unassembled WGS sequence"/>
</dbReference>
<accession>A0A0N1PDK3</accession>
<dbReference type="VEuPathDB" id="TriTrypDB:Lsey_0089_0250"/>
<gene>
    <name evidence="1" type="ORF">ABL78_3509</name>
</gene>
<protein>
    <submittedName>
        <fullName evidence="1">Uncharacterized protein</fullName>
    </submittedName>
</protein>
<sequence>MHIAGGDATAGCFPAALPRLLSAATLENQERMGVTCSKVQLNGSVAAALNHGSEGRDMVVDSDVLLYNKTGLPDCGGSVWQTTMERSPHISARNAACTRNFLRSAKSWAPPPRGLHALNRAPSFSFVPYASRASALLR</sequence>
<comment type="caution">
    <text evidence="1">The sequence shown here is derived from an EMBL/GenBank/DDBJ whole genome shotgun (WGS) entry which is preliminary data.</text>
</comment>
<proteinExistence type="predicted"/>
<dbReference type="EMBL" id="LJSK01000089">
    <property type="protein sequence ID" value="KPI87425.1"/>
    <property type="molecule type" value="Genomic_DNA"/>
</dbReference>
<reference evidence="1 2" key="1">
    <citation type="journal article" date="2015" name="PLoS Pathog.">
        <title>Leptomonas seymouri: Adaptations to the Dixenous Life Cycle Analyzed by Genome Sequencing, Transcriptome Profiling and Co-infection with Leishmania donovani.</title>
        <authorList>
            <person name="Kraeva N."/>
            <person name="Butenko A."/>
            <person name="Hlavacova J."/>
            <person name="Kostygov A."/>
            <person name="Myskova J."/>
            <person name="Grybchuk D."/>
            <person name="Lestinova T."/>
            <person name="Votypka J."/>
            <person name="Volf P."/>
            <person name="Opperdoes F."/>
            <person name="Flegontov P."/>
            <person name="Lukes J."/>
            <person name="Yurchenko V."/>
        </authorList>
    </citation>
    <scope>NUCLEOTIDE SEQUENCE [LARGE SCALE GENOMIC DNA]</scope>
    <source>
        <strain evidence="1 2">ATCC 30220</strain>
    </source>
</reference>
<evidence type="ECO:0000313" key="1">
    <source>
        <dbReference type="EMBL" id="KPI87425.1"/>
    </source>
</evidence>